<feature type="transmembrane region" description="Helical" evidence="10">
    <location>
        <begin position="391"/>
        <end position="415"/>
    </location>
</feature>
<keyword evidence="6" id="KW-0547">Nucleotide-binding</keyword>
<feature type="transmembrane region" description="Helical" evidence="10">
    <location>
        <begin position="293"/>
        <end position="317"/>
    </location>
</feature>
<feature type="non-terminal residue" evidence="12">
    <location>
        <position position="1654"/>
    </location>
</feature>
<evidence type="ECO:0000256" key="7">
    <source>
        <dbReference type="ARBA" id="ARBA00022840"/>
    </source>
</evidence>
<keyword evidence="13" id="KW-1185">Reference proteome</keyword>
<feature type="transmembrane region" description="Helical" evidence="10">
    <location>
        <begin position="219"/>
        <end position="239"/>
    </location>
</feature>
<keyword evidence="8 10" id="KW-1133">Transmembrane helix</keyword>
<evidence type="ECO:0000256" key="9">
    <source>
        <dbReference type="ARBA" id="ARBA00023136"/>
    </source>
</evidence>
<comment type="subcellular location">
    <subcellularLocation>
        <location evidence="1">Membrane</location>
        <topology evidence="1">Multi-pass membrane protein</topology>
    </subcellularLocation>
</comment>
<evidence type="ECO:0000256" key="2">
    <source>
        <dbReference type="ARBA" id="ARBA00008869"/>
    </source>
</evidence>
<dbReference type="InterPro" id="IPR027417">
    <property type="entry name" value="P-loop_NTPase"/>
</dbReference>
<dbReference type="InterPro" id="IPR056264">
    <property type="entry name" value="R2_ABCA1-4-like"/>
</dbReference>
<dbReference type="PROSITE" id="PS00211">
    <property type="entry name" value="ABC_TRANSPORTER_1"/>
    <property type="match status" value="1"/>
</dbReference>
<dbReference type="FunFam" id="3.40.50.300:FF:000335">
    <property type="entry name" value="ATP binding cassette subfamily A member 5"/>
    <property type="match status" value="1"/>
</dbReference>
<dbReference type="InterPro" id="IPR003593">
    <property type="entry name" value="AAA+_ATPase"/>
</dbReference>
<dbReference type="GO" id="GO:0005319">
    <property type="term" value="F:lipid transporter activity"/>
    <property type="evidence" value="ECO:0007669"/>
    <property type="project" value="TreeGrafter"/>
</dbReference>
<dbReference type="PROSITE" id="PS50893">
    <property type="entry name" value="ABC_TRANSPORTER_2"/>
    <property type="match status" value="2"/>
</dbReference>
<accession>A0A7K8HPE4</accession>
<dbReference type="Gene3D" id="3.40.50.300">
    <property type="entry name" value="P-loop containing nucleotide triphosphate hydrolases"/>
    <property type="match status" value="2"/>
</dbReference>
<feature type="transmembrane region" description="Helical" evidence="10">
    <location>
        <begin position="329"/>
        <end position="346"/>
    </location>
</feature>
<feature type="transmembrane region" description="Helical" evidence="10">
    <location>
        <begin position="1137"/>
        <end position="1164"/>
    </location>
</feature>
<comment type="similarity">
    <text evidence="2">Belongs to the ABC transporter superfamily. ABCA family.</text>
</comment>
<dbReference type="PANTHER" id="PTHR19229">
    <property type="entry name" value="ATP-BINDING CASSETTE TRANSPORTER SUBFAMILY A ABCA"/>
    <property type="match status" value="1"/>
</dbReference>
<dbReference type="InterPro" id="IPR013525">
    <property type="entry name" value="ABC2_TM"/>
</dbReference>
<proteinExistence type="inferred from homology"/>
<evidence type="ECO:0000256" key="3">
    <source>
        <dbReference type="ARBA" id="ARBA00022448"/>
    </source>
</evidence>
<dbReference type="PANTHER" id="PTHR19229:SF274">
    <property type="entry name" value="ABC-TYPE ORGANIC ANION TRANSPORTER ABCA8"/>
    <property type="match status" value="1"/>
</dbReference>
<name>A0A7K8HPE4_9CORV</name>
<evidence type="ECO:0000256" key="4">
    <source>
        <dbReference type="ARBA" id="ARBA00022692"/>
    </source>
</evidence>
<dbReference type="InterPro" id="IPR003439">
    <property type="entry name" value="ABC_transporter-like_ATP-bd"/>
</dbReference>
<protein>
    <submittedName>
        <fullName evidence="12">ABCA9 protein</fullName>
    </submittedName>
</protein>
<keyword evidence="4 10" id="KW-0812">Transmembrane</keyword>
<dbReference type="GO" id="GO:0005524">
    <property type="term" value="F:ATP binding"/>
    <property type="evidence" value="ECO:0007669"/>
    <property type="project" value="UniProtKB-KW"/>
</dbReference>
<evidence type="ECO:0000256" key="10">
    <source>
        <dbReference type="SAM" id="Phobius"/>
    </source>
</evidence>
<feature type="transmembrane region" description="Helical" evidence="10">
    <location>
        <begin position="863"/>
        <end position="883"/>
    </location>
</feature>
<evidence type="ECO:0000256" key="5">
    <source>
        <dbReference type="ARBA" id="ARBA00022737"/>
    </source>
</evidence>
<sequence>QRSISVFQQIKILLWKNVLIKWRMKMQSFQEWILSLLFLPLVFIMSSLMVQVHYPEVPFGHLGHLDDPAFNTTGVTITFTPVTATTRHIMNKVASSSVMTGIKLEELDDERAMEKAWISDEETIGVVFKDNFSYHLRFPVTHVIIPNEVFGYIDSCYEFSSMHCNSPKYWYKGFLSLQSSIDAAIIEMVANHSVWEEMKSIAGVRMKSQSTLFAISLEYSYFMVVVVMCFFPFMYFLSRNVTREKKKLKVLMKTMGLQDIAFWLSWSLLYSLYVLIFSCLLTALVLWEPFLTSSFPAVSLLFFLYGLACIHLVFMLCSLLRTSKLVSSMGFLIIFVFGFLSLAVLIEDVPEPLKWFLGLMCPFAFNTGIAKIFSLEKYGIGFSFSTLMGEAYFLFSTYILLVFDSVLYLLLALYFDKILPGKYGIPDPPLFFLKASYWMRSRRGSTRDVPTSTANPEELLGDDAEPVPPEFLGKEAIRLHNIKKAYKKKDKKTEALRGLSLNIYEGQVTALLGHSGAGKTTLLNVLSGLSFPSEGSATIYNYRLSEMGDREEIRGMVGICPQFNTHFEVLTVKENLKTFAEIKGIKSKEVEQEVQNILELLDISNIQDTQAEKLSGGQKRKLSIAIAMLGKPQVLFLDEPTAGLDPLSRHQVWSLLREQRAGRVILFSTQFMDEADILADRKAFISHGRLKCVGSSLFLKKKWGICYHLRIHVSESCDLENVTSLVKGYIPNATFSGHSQYELRYKLPLENVNKFPDLFSGLDSCSEQGIISYGVSMTTLEDVFLRLEGEAAADQEGEHIPGEDGGEAGPRCPDEAGPGSLLLSATGKASVQGLALWRQQVCAMARVHFFKLKSSVKNLRSILLLYTVFLLPLVLQLCIAAALRSVSSWQLSPARYFLPLGRRSYLETTTLLVYNHTGTGIDDFIHALQSQDLTVEIAKEENITEELQHNGAIKPGVLTLFSCSLKSYRFTLLCHLEAINCFPVLVNVISNALLRTLNSTRNIQIWSHPFFSLFNPLYWDYFMYFYLIYMLLLFPGFPPHFAMGYTQDYKAGAHAQLRISGLFPSAYWCGQALVDIPLCWILLFSMFGLQFAMSNQVSGGAGIFFLLVMAMLGYGISLVLLIYVISFNSRKGWSCDLWSFILIVVSTWLVTLLFYFQVCFIALFIGRIMDNTNISLYSLSLLVPVYPLIGFVTDDHQHCHHLSASCGGREGKAVNVAPSVFQPYIHSVVFILLLRFLELKYGKAVLRQDPIFRISPRKESSQQHPKELEEEDEDVRAEREAVRNAMVAPSQEEKSVIIVSNLCKEYEIKQAGSFLKKKKKKKKTATKNLSFCVKRGEVLGLLGPNGAGKSTAIKMITGETTPTAGQVLMKRGDGGGSQLQDQAPAFLGYCPQENPLWLDLTPQQHLRVYAAVKGLRQEDAAAAVDRIVNALQLQDYLHKKVRKLPAGITRKLCVALSMLGNPAVLLLDEPSTGMDPNGQRRVWKMIRDALKTKESGAILTTHYMEEAEAVCDRVAILVAGQLRCIGSIQYLKNKFGKGYLLEIKVKDPESSNVLHAEILKIFPGAARQERFPSLLVYKVPMKDALPLSQSFSKLEEAKQSCSLEEYSFSLNTLTQAVLSRPFQVFLELSREQEKDNFDLTLDGTFNWKQLQQED</sequence>
<dbReference type="CDD" id="cd03263">
    <property type="entry name" value="ABC_subfamily_A"/>
    <property type="match status" value="2"/>
</dbReference>
<feature type="domain" description="ABC transporter" evidence="11">
    <location>
        <begin position="1297"/>
        <end position="1544"/>
    </location>
</feature>
<gene>
    <name evidence="12" type="primary">Abca9_1</name>
    <name evidence="12" type="ORF">ALERUF_R06519</name>
</gene>
<keyword evidence="7" id="KW-0067">ATP-binding</keyword>
<evidence type="ECO:0000256" key="8">
    <source>
        <dbReference type="ARBA" id="ARBA00022989"/>
    </source>
</evidence>
<feature type="non-terminal residue" evidence="12">
    <location>
        <position position="1"/>
    </location>
</feature>
<dbReference type="SUPFAM" id="SSF52540">
    <property type="entry name" value="P-loop containing nucleoside triphosphate hydrolases"/>
    <property type="match status" value="2"/>
</dbReference>
<feature type="transmembrane region" description="Helical" evidence="10">
    <location>
        <begin position="260"/>
        <end position="287"/>
    </location>
</feature>
<evidence type="ECO:0000313" key="13">
    <source>
        <dbReference type="Proteomes" id="UP000557196"/>
    </source>
</evidence>
<dbReference type="SMART" id="SM00382">
    <property type="entry name" value="AAA"/>
    <property type="match status" value="2"/>
</dbReference>
<keyword evidence="3" id="KW-0813">Transport</keyword>
<feature type="transmembrane region" description="Helical" evidence="10">
    <location>
        <begin position="1065"/>
        <end position="1089"/>
    </location>
</feature>
<keyword evidence="5" id="KW-0677">Repeat</keyword>
<dbReference type="Pfam" id="PF00005">
    <property type="entry name" value="ABC_tran"/>
    <property type="match status" value="2"/>
</dbReference>
<evidence type="ECO:0000256" key="1">
    <source>
        <dbReference type="ARBA" id="ARBA00004141"/>
    </source>
</evidence>
<dbReference type="InterPro" id="IPR026082">
    <property type="entry name" value="ABCA"/>
</dbReference>
<organism evidence="12 13">
    <name type="scientific">Aleadryas rufinucha</name>
    <name type="common">rufous-naped whistler</name>
    <dbReference type="NCBI Taxonomy" id="461220"/>
    <lineage>
        <taxon>Eukaryota</taxon>
        <taxon>Metazoa</taxon>
        <taxon>Chordata</taxon>
        <taxon>Craniata</taxon>
        <taxon>Vertebrata</taxon>
        <taxon>Euteleostomi</taxon>
        <taxon>Archelosauria</taxon>
        <taxon>Archosauria</taxon>
        <taxon>Dinosauria</taxon>
        <taxon>Saurischia</taxon>
        <taxon>Theropoda</taxon>
        <taxon>Coelurosauria</taxon>
        <taxon>Aves</taxon>
        <taxon>Neognathae</taxon>
        <taxon>Neoaves</taxon>
        <taxon>Telluraves</taxon>
        <taxon>Australaves</taxon>
        <taxon>Passeriformes</taxon>
        <taxon>Corvoidea</taxon>
        <taxon>Pachycephalidae</taxon>
        <taxon>Aleadryas</taxon>
    </lineage>
</organism>
<evidence type="ECO:0000259" key="11">
    <source>
        <dbReference type="PROSITE" id="PS50893"/>
    </source>
</evidence>
<dbReference type="Pfam" id="PF12698">
    <property type="entry name" value="ABC2_membrane_3"/>
    <property type="match status" value="1"/>
</dbReference>
<evidence type="ECO:0000313" key="12">
    <source>
        <dbReference type="EMBL" id="NXC57946.1"/>
    </source>
</evidence>
<feature type="transmembrane region" description="Helical" evidence="10">
    <location>
        <begin position="1017"/>
        <end position="1037"/>
    </location>
</feature>
<evidence type="ECO:0000256" key="6">
    <source>
        <dbReference type="ARBA" id="ARBA00022741"/>
    </source>
</evidence>
<dbReference type="InterPro" id="IPR017871">
    <property type="entry name" value="ABC_transporter-like_CS"/>
</dbReference>
<feature type="domain" description="ABC transporter" evidence="11">
    <location>
        <begin position="477"/>
        <end position="712"/>
    </location>
</feature>
<comment type="caution">
    <text evidence="12">The sequence shown here is derived from an EMBL/GenBank/DDBJ whole genome shotgun (WGS) entry which is preliminary data.</text>
</comment>
<feature type="transmembrane region" description="Helical" evidence="10">
    <location>
        <begin position="32"/>
        <end position="54"/>
    </location>
</feature>
<dbReference type="FunFam" id="3.40.50.300:FF:000436">
    <property type="entry name" value="ATP binding cassette subfamily A member 9"/>
    <property type="match status" value="1"/>
</dbReference>
<dbReference type="Proteomes" id="UP000557196">
    <property type="component" value="Unassembled WGS sequence"/>
</dbReference>
<dbReference type="Pfam" id="PF23321">
    <property type="entry name" value="R1_ABCA1"/>
    <property type="match status" value="1"/>
</dbReference>
<dbReference type="GO" id="GO:0140359">
    <property type="term" value="F:ABC-type transporter activity"/>
    <property type="evidence" value="ECO:0007669"/>
    <property type="project" value="InterPro"/>
</dbReference>
<reference evidence="12 13" key="1">
    <citation type="submission" date="2019-09" db="EMBL/GenBank/DDBJ databases">
        <title>Bird 10,000 Genomes (B10K) Project - Family phase.</title>
        <authorList>
            <person name="Zhang G."/>
        </authorList>
    </citation>
    <scope>NUCLEOTIDE SEQUENCE [LARGE SCALE GENOMIC DNA]</scope>
    <source>
        <strain evidence="12">B10K-DU-029-36</strain>
        <tissue evidence="12">Muscle</tissue>
    </source>
</reference>
<keyword evidence="9 10" id="KW-0472">Membrane</keyword>
<dbReference type="EMBL" id="VZTH01009542">
    <property type="protein sequence ID" value="NXC57946.1"/>
    <property type="molecule type" value="Genomic_DNA"/>
</dbReference>
<feature type="transmembrane region" description="Helical" evidence="10">
    <location>
        <begin position="1101"/>
        <end position="1125"/>
    </location>
</feature>
<dbReference type="GO" id="GO:0005886">
    <property type="term" value="C:plasma membrane"/>
    <property type="evidence" value="ECO:0007669"/>
    <property type="project" value="UniProtKB-ARBA"/>
</dbReference>
<dbReference type="GO" id="GO:0016887">
    <property type="term" value="F:ATP hydrolysis activity"/>
    <property type="evidence" value="ECO:0007669"/>
    <property type="project" value="InterPro"/>
</dbReference>